<dbReference type="AlphaFoldDB" id="A0AAE0KPB5"/>
<dbReference type="Proteomes" id="UP001190700">
    <property type="component" value="Unassembled WGS sequence"/>
</dbReference>
<sequence>ALMVSKMDPKALCLFCFKFWQQMSFRTRQRGHVPRKIGLHSAKAEKEVQCIEQFMSGRLEIHACEGQIEKGIRDDVLDAQLHAEEDDGEDDELLSALTEEVLELQKRVSMRPKHQSVR</sequence>
<accession>A0AAE0KPB5</accession>
<feature type="non-terminal residue" evidence="1">
    <location>
        <position position="1"/>
    </location>
</feature>
<dbReference type="EMBL" id="LGRX02022309">
    <property type="protein sequence ID" value="KAK3255752.1"/>
    <property type="molecule type" value="Genomic_DNA"/>
</dbReference>
<reference evidence="1 3" key="1">
    <citation type="journal article" date="2015" name="Genome Biol. Evol.">
        <title>Comparative Genomics of a Bacterivorous Green Alga Reveals Evolutionary Causalities and Consequences of Phago-Mixotrophic Mode of Nutrition.</title>
        <authorList>
            <person name="Burns J.A."/>
            <person name="Paasch A."/>
            <person name="Narechania A."/>
            <person name="Kim E."/>
        </authorList>
    </citation>
    <scope>NUCLEOTIDE SEQUENCE [LARGE SCALE GENOMIC DNA]</scope>
    <source>
        <strain evidence="1">PLY_AMNH</strain>
    </source>
</reference>
<evidence type="ECO:0000313" key="2">
    <source>
        <dbReference type="EMBL" id="KAK3286546.1"/>
    </source>
</evidence>
<dbReference type="EMBL" id="LGRX02001230">
    <property type="protein sequence ID" value="KAK3286546.1"/>
    <property type="molecule type" value="Genomic_DNA"/>
</dbReference>
<organism evidence="1 3">
    <name type="scientific">Cymbomonas tetramitiformis</name>
    <dbReference type="NCBI Taxonomy" id="36881"/>
    <lineage>
        <taxon>Eukaryota</taxon>
        <taxon>Viridiplantae</taxon>
        <taxon>Chlorophyta</taxon>
        <taxon>Pyramimonadophyceae</taxon>
        <taxon>Pyramimonadales</taxon>
        <taxon>Pyramimonadaceae</taxon>
        <taxon>Cymbomonas</taxon>
    </lineage>
</organism>
<proteinExistence type="predicted"/>
<comment type="caution">
    <text evidence="1">The sequence shown here is derived from an EMBL/GenBank/DDBJ whole genome shotgun (WGS) entry which is preliminary data.</text>
</comment>
<evidence type="ECO:0000313" key="1">
    <source>
        <dbReference type="EMBL" id="KAK3255752.1"/>
    </source>
</evidence>
<protein>
    <submittedName>
        <fullName evidence="1">Uncharacterized protein</fullName>
    </submittedName>
</protein>
<reference evidence="1" key="2">
    <citation type="submission" date="2023-06" db="EMBL/GenBank/DDBJ databases">
        <title>Long-read-based genome assembly of the green algal bacterivore Cymbomonas tetramitiformis.</title>
        <authorList>
            <person name="Gyaltshen Y."/>
            <person name="Rozenberg A."/>
            <person name="Paasch A."/>
            <person name="Burns J.A."/>
            <person name="Warring S."/>
            <person name="Larson R."/>
            <person name="Maurer-Alcala X."/>
            <person name="Dacks J."/>
            <person name="Kim E."/>
        </authorList>
    </citation>
    <scope>NUCLEOTIDE SEQUENCE</scope>
    <source>
        <strain evidence="1">PLY_AMNH</strain>
    </source>
</reference>
<evidence type="ECO:0000313" key="3">
    <source>
        <dbReference type="Proteomes" id="UP001190700"/>
    </source>
</evidence>
<gene>
    <name evidence="1" type="ORF">CYMTET_35082</name>
    <name evidence="2" type="ORF">CYMTET_5905</name>
</gene>
<keyword evidence="3" id="KW-1185">Reference proteome</keyword>
<name>A0AAE0KPB5_9CHLO</name>